<comment type="similarity">
    <text evidence="1 2">Belongs to the small heat shock protein (HSP20) family.</text>
</comment>
<gene>
    <name evidence="4" type="ORF">J8F10_01060</name>
</gene>
<dbReference type="InterPro" id="IPR002068">
    <property type="entry name" value="A-crystallin/Hsp20_dom"/>
</dbReference>
<feature type="domain" description="SHSP" evidence="3">
    <location>
        <begin position="33"/>
        <end position="146"/>
    </location>
</feature>
<dbReference type="SUPFAM" id="SSF49764">
    <property type="entry name" value="HSP20-like chaperones"/>
    <property type="match status" value="1"/>
</dbReference>
<dbReference type="PANTHER" id="PTHR11527">
    <property type="entry name" value="HEAT-SHOCK PROTEIN 20 FAMILY MEMBER"/>
    <property type="match status" value="1"/>
</dbReference>
<dbReference type="RefSeq" id="WP_210651825.1">
    <property type="nucleotide sequence ID" value="NZ_JAGKQQ010000001.1"/>
</dbReference>
<sequence length="146" mass="15672">MTRNRRNPLGVFLHEMTAAGDEFAALCTRLAGQDAPAATFPINVWQDENAVFVEGDLPGVDRATLEVTVTGGDQLAIRAERAAPTEVEGTTWLRRERAAGKFARVLGLSTLVDAEKVEASYVNGVLKVTLPKVAAVKARTVPIKAE</sequence>
<comment type="caution">
    <text evidence="4">The sequence shown here is derived from an EMBL/GenBank/DDBJ whole genome shotgun (WGS) entry which is preliminary data.</text>
</comment>
<name>A0ABS5BJK8_9BACT</name>
<reference evidence="4 5" key="1">
    <citation type="submission" date="2021-04" db="EMBL/GenBank/DDBJ databases">
        <authorList>
            <person name="Ivanova A."/>
        </authorList>
    </citation>
    <scope>NUCLEOTIDE SEQUENCE [LARGE SCALE GENOMIC DNA]</scope>
    <source>
        <strain evidence="4 5">G18</strain>
    </source>
</reference>
<accession>A0ABS5BJK8</accession>
<dbReference type="Proteomes" id="UP000676565">
    <property type="component" value="Unassembled WGS sequence"/>
</dbReference>
<evidence type="ECO:0000313" key="4">
    <source>
        <dbReference type="EMBL" id="MBP3953890.1"/>
    </source>
</evidence>
<dbReference type="Pfam" id="PF00011">
    <property type="entry name" value="HSP20"/>
    <property type="match status" value="1"/>
</dbReference>
<evidence type="ECO:0000313" key="5">
    <source>
        <dbReference type="Proteomes" id="UP000676565"/>
    </source>
</evidence>
<dbReference type="EMBL" id="JAGKQQ010000001">
    <property type="protein sequence ID" value="MBP3953890.1"/>
    <property type="molecule type" value="Genomic_DNA"/>
</dbReference>
<evidence type="ECO:0000256" key="2">
    <source>
        <dbReference type="RuleBase" id="RU003616"/>
    </source>
</evidence>
<proteinExistence type="inferred from homology"/>
<dbReference type="InterPro" id="IPR008978">
    <property type="entry name" value="HSP20-like_chaperone"/>
</dbReference>
<protein>
    <submittedName>
        <fullName evidence="4">Hsp20/alpha crystallin family protein</fullName>
    </submittedName>
</protein>
<evidence type="ECO:0000256" key="1">
    <source>
        <dbReference type="PROSITE-ProRule" id="PRU00285"/>
    </source>
</evidence>
<dbReference type="Gene3D" id="2.60.40.790">
    <property type="match status" value="1"/>
</dbReference>
<evidence type="ECO:0000259" key="3">
    <source>
        <dbReference type="PROSITE" id="PS01031"/>
    </source>
</evidence>
<dbReference type="PROSITE" id="PS01031">
    <property type="entry name" value="SHSP"/>
    <property type="match status" value="1"/>
</dbReference>
<organism evidence="4 5">
    <name type="scientific">Gemmata palustris</name>
    <dbReference type="NCBI Taxonomy" id="2822762"/>
    <lineage>
        <taxon>Bacteria</taxon>
        <taxon>Pseudomonadati</taxon>
        <taxon>Planctomycetota</taxon>
        <taxon>Planctomycetia</taxon>
        <taxon>Gemmatales</taxon>
        <taxon>Gemmataceae</taxon>
        <taxon>Gemmata</taxon>
    </lineage>
</organism>
<dbReference type="InterPro" id="IPR031107">
    <property type="entry name" value="Small_HSP"/>
</dbReference>
<keyword evidence="5" id="KW-1185">Reference proteome</keyword>
<dbReference type="CDD" id="cd06464">
    <property type="entry name" value="ACD_sHsps-like"/>
    <property type="match status" value="1"/>
</dbReference>